<evidence type="ECO:0000313" key="1">
    <source>
        <dbReference type="EMBL" id="KAF3760367.1"/>
    </source>
</evidence>
<dbReference type="AlphaFoldDB" id="A0A9P5CJQ2"/>
<dbReference type="Proteomes" id="UP000803844">
    <property type="component" value="Unassembled WGS sequence"/>
</dbReference>
<keyword evidence="2" id="KW-1185">Reference proteome</keyword>
<reference evidence="1" key="1">
    <citation type="journal article" date="2020" name="Phytopathology">
        <title>Genome sequence of the chestnut blight fungus Cryphonectria parasitica EP155: A fundamental resource for an archetypical invasive plant pathogen.</title>
        <authorList>
            <person name="Crouch J.A."/>
            <person name="Dawe A."/>
            <person name="Aerts A."/>
            <person name="Barry K."/>
            <person name="Churchill A.C.L."/>
            <person name="Grimwood J."/>
            <person name="Hillman B."/>
            <person name="Milgroom M.G."/>
            <person name="Pangilinan J."/>
            <person name="Smith M."/>
            <person name="Salamov A."/>
            <person name="Schmutz J."/>
            <person name="Yadav J."/>
            <person name="Grigoriev I.V."/>
            <person name="Nuss D."/>
        </authorList>
    </citation>
    <scope>NUCLEOTIDE SEQUENCE</scope>
    <source>
        <strain evidence="1">EP155</strain>
    </source>
</reference>
<accession>A0A9P5CJQ2</accession>
<organism evidence="1 2">
    <name type="scientific">Cryphonectria parasitica (strain ATCC 38755 / EP155)</name>
    <dbReference type="NCBI Taxonomy" id="660469"/>
    <lineage>
        <taxon>Eukaryota</taxon>
        <taxon>Fungi</taxon>
        <taxon>Dikarya</taxon>
        <taxon>Ascomycota</taxon>
        <taxon>Pezizomycotina</taxon>
        <taxon>Sordariomycetes</taxon>
        <taxon>Sordariomycetidae</taxon>
        <taxon>Diaporthales</taxon>
        <taxon>Cryphonectriaceae</taxon>
        <taxon>Cryphonectria-Endothia species complex</taxon>
        <taxon>Cryphonectria</taxon>
    </lineage>
</organism>
<dbReference type="RefSeq" id="XP_040771346.1">
    <property type="nucleotide sequence ID" value="XM_040923949.1"/>
</dbReference>
<evidence type="ECO:0000313" key="2">
    <source>
        <dbReference type="Proteomes" id="UP000803844"/>
    </source>
</evidence>
<dbReference type="EMBL" id="MU032353">
    <property type="protein sequence ID" value="KAF3760367.1"/>
    <property type="molecule type" value="Genomic_DNA"/>
</dbReference>
<protein>
    <submittedName>
        <fullName evidence="1">Uncharacterized protein</fullName>
    </submittedName>
</protein>
<name>A0A9P5CJQ2_CRYP1</name>
<gene>
    <name evidence="1" type="ORF">M406DRAFT_358617</name>
</gene>
<sequence length="102" mass="11330">MLTPLRRRRSQAQAAQRHVSCSLQLRVGARLQRHRADPSLDQPSQCSPLSKFSARCVLGPGSALDQPQEYQVDWRGAAVRWRQHSSVPGNVLRVGDGGVYLV</sequence>
<proteinExistence type="predicted"/>
<comment type="caution">
    <text evidence="1">The sequence shown here is derived from an EMBL/GenBank/DDBJ whole genome shotgun (WGS) entry which is preliminary data.</text>
</comment>
<dbReference type="GeneID" id="63841078"/>